<proteinExistence type="inferred from homology"/>
<comment type="similarity">
    <text evidence="1">Belongs to the enoyl-CoA hydratase/isomerase family.</text>
</comment>
<evidence type="ECO:0000256" key="2">
    <source>
        <dbReference type="ARBA" id="ARBA00023098"/>
    </source>
</evidence>
<dbReference type="EC" id="4.2.1.17" evidence="4"/>
<dbReference type="AlphaFoldDB" id="A0A6J4P504"/>
<evidence type="ECO:0000313" key="4">
    <source>
        <dbReference type="EMBL" id="CAA9406334.1"/>
    </source>
</evidence>
<accession>A0A6J4P504</accession>
<dbReference type="GO" id="GO:0004300">
    <property type="term" value="F:enoyl-CoA hydratase activity"/>
    <property type="evidence" value="ECO:0007669"/>
    <property type="project" value="UniProtKB-EC"/>
</dbReference>
<dbReference type="InterPro" id="IPR029045">
    <property type="entry name" value="ClpP/crotonase-like_dom_sf"/>
</dbReference>
<dbReference type="PANTHER" id="PTHR11941:SF169">
    <property type="entry name" value="(7AS)-7A-METHYL-1,5-DIOXO-2,3,5,6,7,7A-HEXAHYDRO-1H-INDENE-CARBOXYL-COA HYDROLASE"/>
    <property type="match status" value="1"/>
</dbReference>
<keyword evidence="3 4" id="KW-0456">Lyase</keyword>
<dbReference type="EMBL" id="CADCVA010000069">
    <property type="protein sequence ID" value="CAA9406334.1"/>
    <property type="molecule type" value="Genomic_DNA"/>
</dbReference>
<evidence type="ECO:0000256" key="1">
    <source>
        <dbReference type="ARBA" id="ARBA00005254"/>
    </source>
</evidence>
<name>A0A6J4P504_9ACTN</name>
<dbReference type="InterPro" id="IPR001753">
    <property type="entry name" value="Enoyl-CoA_hydra/iso"/>
</dbReference>
<protein>
    <submittedName>
        <fullName evidence="4">Enoyl-CoA hydratase</fullName>
        <ecNumber evidence="4">4.2.1.17</ecNumber>
    </submittedName>
</protein>
<dbReference type="CDD" id="cd06558">
    <property type="entry name" value="crotonase-like"/>
    <property type="match status" value="1"/>
</dbReference>
<keyword evidence="2" id="KW-0443">Lipid metabolism</keyword>
<reference evidence="4" key="1">
    <citation type="submission" date="2020-02" db="EMBL/GenBank/DDBJ databases">
        <authorList>
            <person name="Meier V. D."/>
        </authorList>
    </citation>
    <scope>NUCLEOTIDE SEQUENCE</scope>
    <source>
        <strain evidence="4">AVDCRST_MAG82</strain>
    </source>
</reference>
<dbReference type="Pfam" id="PF00378">
    <property type="entry name" value="ECH_1"/>
    <property type="match status" value="1"/>
</dbReference>
<dbReference type="GO" id="GO:0006635">
    <property type="term" value="P:fatty acid beta-oxidation"/>
    <property type="evidence" value="ECO:0007669"/>
    <property type="project" value="TreeGrafter"/>
</dbReference>
<gene>
    <name evidence="4" type="ORF">AVDCRST_MAG82-503</name>
</gene>
<sequence>MNEPGELLVDRPAQDILRLRLNRPDRLNAIDMPLVNALLAAFDDVEARAVVLGSSTPKAFCSGADLDLEDEERARVSDLLYELYEEMVKLPVPVVVALDGHVVGGGAQLAVAGDLRIGGPDTKIRVAGPGHGLAVAAWGLPSLIGRGRALDLCLTMRTVGAEEALALGLVDRIEAEPGEAALDLASELARLDPAAVGRVKRVVSVASGSLDALREERMGNKEHWSGSVAALRRGQGDK</sequence>
<dbReference type="Gene3D" id="3.90.226.10">
    <property type="entry name" value="2-enoyl-CoA Hydratase, Chain A, domain 1"/>
    <property type="match status" value="1"/>
</dbReference>
<organism evidence="4">
    <name type="scientific">uncultured Rubrobacteraceae bacterium</name>
    <dbReference type="NCBI Taxonomy" id="349277"/>
    <lineage>
        <taxon>Bacteria</taxon>
        <taxon>Bacillati</taxon>
        <taxon>Actinomycetota</taxon>
        <taxon>Rubrobacteria</taxon>
        <taxon>Rubrobacterales</taxon>
        <taxon>Rubrobacteraceae</taxon>
        <taxon>environmental samples</taxon>
    </lineage>
</organism>
<evidence type="ECO:0000256" key="3">
    <source>
        <dbReference type="ARBA" id="ARBA00023239"/>
    </source>
</evidence>
<dbReference type="SUPFAM" id="SSF52096">
    <property type="entry name" value="ClpP/crotonase"/>
    <property type="match status" value="1"/>
</dbReference>
<dbReference type="PANTHER" id="PTHR11941">
    <property type="entry name" value="ENOYL-COA HYDRATASE-RELATED"/>
    <property type="match status" value="1"/>
</dbReference>